<dbReference type="InterPro" id="IPR017972">
    <property type="entry name" value="Cyt_P450_CS"/>
</dbReference>
<evidence type="ECO:0000256" key="6">
    <source>
        <dbReference type="ARBA" id="ARBA00023004"/>
    </source>
</evidence>
<keyword evidence="4 8" id="KW-0479">Metal-binding</keyword>
<dbReference type="EMBL" id="MU006371">
    <property type="protein sequence ID" value="KAF2844585.1"/>
    <property type="molecule type" value="Genomic_DNA"/>
</dbReference>
<comment type="cofactor">
    <cofactor evidence="1 8">
        <name>heme</name>
        <dbReference type="ChEBI" id="CHEBI:30413"/>
    </cofactor>
</comment>
<organism evidence="10 11">
    <name type="scientific">Plenodomus tracheiphilus IPT5</name>
    <dbReference type="NCBI Taxonomy" id="1408161"/>
    <lineage>
        <taxon>Eukaryota</taxon>
        <taxon>Fungi</taxon>
        <taxon>Dikarya</taxon>
        <taxon>Ascomycota</taxon>
        <taxon>Pezizomycotina</taxon>
        <taxon>Dothideomycetes</taxon>
        <taxon>Pleosporomycetidae</taxon>
        <taxon>Pleosporales</taxon>
        <taxon>Pleosporineae</taxon>
        <taxon>Leptosphaeriaceae</taxon>
        <taxon>Plenodomus</taxon>
    </lineage>
</organism>
<evidence type="ECO:0000256" key="1">
    <source>
        <dbReference type="ARBA" id="ARBA00001971"/>
    </source>
</evidence>
<gene>
    <name evidence="10" type="ORF">T440DRAFT_548267</name>
</gene>
<evidence type="ECO:0000256" key="7">
    <source>
        <dbReference type="ARBA" id="ARBA00023033"/>
    </source>
</evidence>
<comment type="similarity">
    <text evidence="2 9">Belongs to the cytochrome P450 family.</text>
</comment>
<dbReference type="PRINTS" id="PR00385">
    <property type="entry name" value="P450"/>
</dbReference>
<dbReference type="AlphaFoldDB" id="A0A6A7AR46"/>
<evidence type="ECO:0000256" key="2">
    <source>
        <dbReference type="ARBA" id="ARBA00010617"/>
    </source>
</evidence>
<dbReference type="PANTHER" id="PTHR24305:SF237">
    <property type="entry name" value="CYTOCHROME P450 MONOOXYGENASE ATNE-RELATED"/>
    <property type="match status" value="1"/>
</dbReference>
<dbReference type="GO" id="GO:0016705">
    <property type="term" value="F:oxidoreductase activity, acting on paired donors, with incorporation or reduction of molecular oxygen"/>
    <property type="evidence" value="ECO:0007669"/>
    <property type="project" value="InterPro"/>
</dbReference>
<dbReference type="PRINTS" id="PR00463">
    <property type="entry name" value="EP450I"/>
</dbReference>
<dbReference type="PROSITE" id="PS00086">
    <property type="entry name" value="CYTOCHROME_P450"/>
    <property type="match status" value="1"/>
</dbReference>
<evidence type="ECO:0000256" key="8">
    <source>
        <dbReference type="PIRSR" id="PIRSR602401-1"/>
    </source>
</evidence>
<evidence type="ECO:0000256" key="3">
    <source>
        <dbReference type="ARBA" id="ARBA00022617"/>
    </source>
</evidence>
<evidence type="ECO:0000313" key="10">
    <source>
        <dbReference type="EMBL" id="KAF2844585.1"/>
    </source>
</evidence>
<feature type="binding site" description="axial binding residue" evidence="8">
    <location>
        <position position="419"/>
    </location>
    <ligand>
        <name>heme</name>
        <dbReference type="ChEBI" id="CHEBI:30413"/>
    </ligand>
    <ligandPart>
        <name>Fe</name>
        <dbReference type="ChEBI" id="CHEBI:18248"/>
    </ligandPart>
</feature>
<feature type="non-terminal residue" evidence="10">
    <location>
        <position position="1"/>
    </location>
</feature>
<evidence type="ECO:0000256" key="5">
    <source>
        <dbReference type="ARBA" id="ARBA00023002"/>
    </source>
</evidence>
<dbReference type="Proteomes" id="UP000799423">
    <property type="component" value="Unassembled WGS sequence"/>
</dbReference>
<dbReference type="GO" id="GO:0005506">
    <property type="term" value="F:iron ion binding"/>
    <property type="evidence" value="ECO:0007669"/>
    <property type="project" value="InterPro"/>
</dbReference>
<keyword evidence="3 8" id="KW-0349">Heme</keyword>
<accession>A0A6A7AR46</accession>
<dbReference type="PANTHER" id="PTHR24305">
    <property type="entry name" value="CYTOCHROME P450"/>
    <property type="match status" value="1"/>
</dbReference>
<evidence type="ECO:0000313" key="11">
    <source>
        <dbReference type="Proteomes" id="UP000799423"/>
    </source>
</evidence>
<keyword evidence="7 9" id="KW-0503">Monooxygenase</keyword>
<dbReference type="GO" id="GO:0004497">
    <property type="term" value="F:monooxygenase activity"/>
    <property type="evidence" value="ECO:0007669"/>
    <property type="project" value="UniProtKB-KW"/>
</dbReference>
<dbReference type="OrthoDB" id="1470350at2759"/>
<dbReference type="SUPFAM" id="SSF48264">
    <property type="entry name" value="Cytochrome P450"/>
    <property type="match status" value="1"/>
</dbReference>
<evidence type="ECO:0000256" key="9">
    <source>
        <dbReference type="RuleBase" id="RU000461"/>
    </source>
</evidence>
<dbReference type="InterPro" id="IPR036396">
    <property type="entry name" value="Cyt_P450_sf"/>
</dbReference>
<dbReference type="InterPro" id="IPR001128">
    <property type="entry name" value="Cyt_P450"/>
</dbReference>
<keyword evidence="6 8" id="KW-0408">Iron</keyword>
<dbReference type="GO" id="GO:0020037">
    <property type="term" value="F:heme binding"/>
    <property type="evidence" value="ECO:0007669"/>
    <property type="project" value="InterPro"/>
</dbReference>
<sequence>IFLVIYRLYFHPLASHPGPLLGKCTAWYAAYQSYTGNIHLDIQSWHERHGDVVRYRPNALVLNNSKALQDIYMHPSRTEKAKGYRGQRAGKSTMSILNSINREEHAPRRKLLSRAFSTAALRQYEPLIYETCKRFCDNVLKDTKSGIDDGKWGAYFTFDVMSNIVFFSAQDTNNNTRRKAIIKGLESIMFFTGLQIEQPFLVTFSIFKRIFFPTDLRNAQSFGKITRSMVMERLALGKKQDVDDIFANLIKGDGNAEHGLGVAELAADAMVLLIVSGTDTSSTAISAFCFYLARHPDAYARLASEVRTAFASVEEITPGPALTKCVYLLACIDEAMRLSPPVAAPLWRTMRHQDVVSGVVVPAGADVSACTYSIHRNPAYFPDPHEFCPERWLAETSDAQQIEMAKSAFVPFSMGSRGCLGKNIAYMELTTALAQLIYRMDWKSADGKNGKIGEELAPGGGPINFGLKAHFTSSKEGPFLRFRPRDI</sequence>
<dbReference type="InterPro" id="IPR002401">
    <property type="entry name" value="Cyt_P450_E_grp-I"/>
</dbReference>
<dbReference type="InterPro" id="IPR050121">
    <property type="entry name" value="Cytochrome_P450_monoxygenase"/>
</dbReference>
<keyword evidence="11" id="KW-1185">Reference proteome</keyword>
<protein>
    <submittedName>
        <fullName evidence="10">Cytochrome P450</fullName>
    </submittedName>
</protein>
<dbReference type="CDD" id="cd11061">
    <property type="entry name" value="CYP67-like"/>
    <property type="match status" value="1"/>
</dbReference>
<dbReference type="Pfam" id="PF00067">
    <property type="entry name" value="p450"/>
    <property type="match status" value="1"/>
</dbReference>
<proteinExistence type="inferred from homology"/>
<reference evidence="10" key="1">
    <citation type="submission" date="2020-01" db="EMBL/GenBank/DDBJ databases">
        <authorList>
            <consortium name="DOE Joint Genome Institute"/>
            <person name="Haridas S."/>
            <person name="Albert R."/>
            <person name="Binder M."/>
            <person name="Bloem J."/>
            <person name="Labutti K."/>
            <person name="Salamov A."/>
            <person name="Andreopoulos B."/>
            <person name="Baker S.E."/>
            <person name="Barry K."/>
            <person name="Bills G."/>
            <person name="Bluhm B.H."/>
            <person name="Cannon C."/>
            <person name="Castanera R."/>
            <person name="Culley D.E."/>
            <person name="Daum C."/>
            <person name="Ezra D."/>
            <person name="Gonzalez J.B."/>
            <person name="Henrissat B."/>
            <person name="Kuo A."/>
            <person name="Liang C."/>
            <person name="Lipzen A."/>
            <person name="Lutzoni F."/>
            <person name="Magnuson J."/>
            <person name="Mondo S."/>
            <person name="Nolan M."/>
            <person name="Ohm R."/>
            <person name="Pangilinan J."/>
            <person name="Park H.-J."/>
            <person name="Ramirez L."/>
            <person name="Alfaro M."/>
            <person name="Sun H."/>
            <person name="Tritt A."/>
            <person name="Yoshinaga Y."/>
            <person name="Zwiers L.-H."/>
            <person name="Turgeon B.G."/>
            <person name="Goodwin S.B."/>
            <person name="Spatafora J.W."/>
            <person name="Crous P.W."/>
            <person name="Grigoriev I.V."/>
        </authorList>
    </citation>
    <scope>NUCLEOTIDE SEQUENCE</scope>
    <source>
        <strain evidence="10">IPT5</strain>
    </source>
</reference>
<dbReference type="Gene3D" id="1.10.630.10">
    <property type="entry name" value="Cytochrome P450"/>
    <property type="match status" value="1"/>
</dbReference>
<name>A0A6A7AR46_9PLEO</name>
<keyword evidence="5 9" id="KW-0560">Oxidoreductase</keyword>
<evidence type="ECO:0000256" key="4">
    <source>
        <dbReference type="ARBA" id="ARBA00022723"/>
    </source>
</evidence>